<organism evidence="4 5">
    <name type="scientific">Genlisea aurea</name>
    <dbReference type="NCBI Taxonomy" id="192259"/>
    <lineage>
        <taxon>Eukaryota</taxon>
        <taxon>Viridiplantae</taxon>
        <taxon>Streptophyta</taxon>
        <taxon>Embryophyta</taxon>
        <taxon>Tracheophyta</taxon>
        <taxon>Spermatophyta</taxon>
        <taxon>Magnoliopsida</taxon>
        <taxon>eudicotyledons</taxon>
        <taxon>Gunneridae</taxon>
        <taxon>Pentapetalae</taxon>
        <taxon>asterids</taxon>
        <taxon>lamiids</taxon>
        <taxon>Lamiales</taxon>
        <taxon>Lentibulariaceae</taxon>
        <taxon>Genlisea</taxon>
    </lineage>
</organism>
<evidence type="ECO:0000313" key="5">
    <source>
        <dbReference type="Proteomes" id="UP000015453"/>
    </source>
</evidence>
<dbReference type="PRINTS" id="PR00380">
    <property type="entry name" value="KINESINHEAVY"/>
</dbReference>
<dbReference type="InterPro" id="IPR027417">
    <property type="entry name" value="P-loop_NTPase"/>
</dbReference>
<dbReference type="Proteomes" id="UP000015453">
    <property type="component" value="Unassembled WGS sequence"/>
</dbReference>
<name>S8CF90_9LAMI</name>
<dbReference type="Pfam" id="PF00225">
    <property type="entry name" value="Kinesin"/>
    <property type="match status" value="2"/>
</dbReference>
<dbReference type="GO" id="GO:0007052">
    <property type="term" value="P:mitotic spindle organization"/>
    <property type="evidence" value="ECO:0007669"/>
    <property type="project" value="TreeGrafter"/>
</dbReference>
<dbReference type="PANTHER" id="PTHR47969:SF9">
    <property type="entry name" value="KINESIN-LIKE PROTEIN"/>
    <property type="match status" value="1"/>
</dbReference>
<evidence type="ECO:0000256" key="2">
    <source>
        <dbReference type="PROSITE-ProRule" id="PRU00283"/>
    </source>
</evidence>
<sequence length="564" mass="61942">MAGNNRSSKLRIVGKIRGYTEKEFEALDSGSEPWITVENGDRSTVCFGAPSSRCKYELDGVYGQHEGTDAIYCRDVKPLVSGAFEGQSSSFIALGARGSGKTNIMQGTKEKPGLVVLAMMEILEKATEVKKLVSISVYEVVQNHAYDVLDSEHHEVPVRSITEFCNVYFIQGRKLSKSQPLSHKGLMVNISSEDGSLESKINFVEFSGFELYDDPYYDDARRSLKNGMASADRTWINKSLYALLNVIAAIGADEIHVPYRENKLTRILQDSLGGSSHGVLLACANPLFCQDTVGLFSIVSRSFRINKKVLIDTTNTIRSSAKWKALSASRNRAVIKINGRPGFFSAGRKLFAEERNCSKQGIPQKKITSDISSSQHLTDDSCLERSESESMTVLLQDSSCSPKSRLDQTSQASFHCLYDVSSSNGGVAAGSNAEDPVDFVSASKMENNDDNADIRKQDDRSPPLSQRIREVCDSLKTTLCASASTPASTMSMNHHRAHDVSAVPYHVLQFMEPKTPCPENCSGMSGGGTTFRERSTGVKNTLVRQYLEFLNSATKEELKSLKVS</sequence>
<dbReference type="GO" id="GO:0005875">
    <property type="term" value="C:microtubule associated complex"/>
    <property type="evidence" value="ECO:0007669"/>
    <property type="project" value="TreeGrafter"/>
</dbReference>
<comment type="similarity">
    <text evidence="2">Belongs to the TRAFAC class myosin-kinesin ATPase superfamily. Kinesin family.</text>
</comment>
<keyword evidence="2" id="KW-0067">ATP-binding</keyword>
<dbReference type="EMBL" id="AUSU01004166">
    <property type="protein sequence ID" value="EPS65540.1"/>
    <property type="molecule type" value="Genomic_DNA"/>
</dbReference>
<feature type="domain" description="Kinesin motor" evidence="3">
    <location>
        <begin position="9"/>
        <end position="305"/>
    </location>
</feature>
<dbReference type="PANTHER" id="PTHR47969">
    <property type="entry name" value="CHROMOSOME-ASSOCIATED KINESIN KIF4A-RELATED"/>
    <property type="match status" value="1"/>
</dbReference>
<dbReference type="GO" id="GO:0008017">
    <property type="term" value="F:microtubule binding"/>
    <property type="evidence" value="ECO:0007669"/>
    <property type="project" value="InterPro"/>
</dbReference>
<dbReference type="PROSITE" id="PS50067">
    <property type="entry name" value="KINESIN_MOTOR_2"/>
    <property type="match status" value="1"/>
</dbReference>
<dbReference type="SUPFAM" id="SSF52540">
    <property type="entry name" value="P-loop containing nucleoside triphosphate hydrolases"/>
    <property type="match status" value="1"/>
</dbReference>
<dbReference type="Gene3D" id="3.40.850.10">
    <property type="entry name" value="Kinesin motor domain"/>
    <property type="match status" value="2"/>
</dbReference>
<keyword evidence="1 2" id="KW-0505">Motor protein</keyword>
<gene>
    <name evidence="4" type="ORF">M569_09237</name>
</gene>
<dbReference type="GO" id="GO:0007018">
    <property type="term" value="P:microtubule-based movement"/>
    <property type="evidence" value="ECO:0007669"/>
    <property type="project" value="InterPro"/>
</dbReference>
<dbReference type="GO" id="GO:0003777">
    <property type="term" value="F:microtubule motor activity"/>
    <property type="evidence" value="ECO:0007669"/>
    <property type="project" value="InterPro"/>
</dbReference>
<dbReference type="GO" id="GO:0051231">
    <property type="term" value="P:spindle elongation"/>
    <property type="evidence" value="ECO:0007669"/>
    <property type="project" value="TreeGrafter"/>
</dbReference>
<feature type="binding site" evidence="2">
    <location>
        <begin position="95"/>
        <end position="102"/>
    </location>
    <ligand>
        <name>ATP</name>
        <dbReference type="ChEBI" id="CHEBI:30616"/>
    </ligand>
</feature>
<evidence type="ECO:0000256" key="1">
    <source>
        <dbReference type="ARBA" id="ARBA00023175"/>
    </source>
</evidence>
<keyword evidence="5" id="KW-1185">Reference proteome</keyword>
<dbReference type="InterPro" id="IPR001752">
    <property type="entry name" value="Kinesin_motor_dom"/>
</dbReference>
<keyword evidence="2" id="KW-0547">Nucleotide-binding</keyword>
<dbReference type="AlphaFoldDB" id="S8CF90"/>
<evidence type="ECO:0000313" key="4">
    <source>
        <dbReference type="EMBL" id="EPS65540.1"/>
    </source>
</evidence>
<dbReference type="InterPro" id="IPR027640">
    <property type="entry name" value="Kinesin-like_fam"/>
</dbReference>
<accession>S8CF90</accession>
<comment type="caution">
    <text evidence="4">The sequence shown here is derived from an EMBL/GenBank/DDBJ whole genome shotgun (WGS) entry which is preliminary data.</text>
</comment>
<evidence type="ECO:0000259" key="3">
    <source>
        <dbReference type="PROSITE" id="PS50067"/>
    </source>
</evidence>
<dbReference type="OrthoDB" id="3176171at2759"/>
<reference evidence="4 5" key="1">
    <citation type="journal article" date="2013" name="BMC Genomics">
        <title>The miniature genome of a carnivorous plant Genlisea aurea contains a low number of genes and short non-coding sequences.</title>
        <authorList>
            <person name="Leushkin E.V."/>
            <person name="Sutormin R.A."/>
            <person name="Nabieva E.R."/>
            <person name="Penin A.A."/>
            <person name="Kondrashov A.S."/>
            <person name="Logacheva M.D."/>
        </authorList>
    </citation>
    <scope>NUCLEOTIDE SEQUENCE [LARGE SCALE GENOMIC DNA]</scope>
</reference>
<dbReference type="SMART" id="SM00129">
    <property type="entry name" value="KISc"/>
    <property type="match status" value="1"/>
</dbReference>
<dbReference type="InterPro" id="IPR036961">
    <property type="entry name" value="Kinesin_motor_dom_sf"/>
</dbReference>
<protein>
    <recommendedName>
        <fullName evidence="3">Kinesin motor domain-containing protein</fullName>
    </recommendedName>
</protein>
<dbReference type="GO" id="GO:0005524">
    <property type="term" value="F:ATP binding"/>
    <property type="evidence" value="ECO:0007669"/>
    <property type="project" value="UniProtKB-UniRule"/>
</dbReference>
<proteinExistence type="inferred from homology"/>